<accession>A0ABD7HHW5</accession>
<evidence type="ECO:0000256" key="1">
    <source>
        <dbReference type="SAM" id="MobiDB-lite"/>
    </source>
</evidence>
<evidence type="ECO:0000313" key="3">
    <source>
        <dbReference type="Proteomes" id="UP000284557"/>
    </source>
</evidence>
<dbReference type="Proteomes" id="UP000284557">
    <property type="component" value="Unassembled WGS sequence"/>
</dbReference>
<gene>
    <name evidence="2" type="ORF">D2E76_23925</name>
</gene>
<sequence length="69" mass="8151">MTAATQEDPNHRDHERQPRGTAHRRHQPVDGLCDVHRVAQDDYRHRSRLYQFQRADDYAEPHMHPVIGA</sequence>
<protein>
    <submittedName>
        <fullName evidence="2">Uncharacterized protein</fullName>
    </submittedName>
</protein>
<organism evidence="2 3">
    <name type="scientific">Mycobacteroides abscessus</name>
    <dbReference type="NCBI Taxonomy" id="36809"/>
    <lineage>
        <taxon>Bacteria</taxon>
        <taxon>Bacillati</taxon>
        <taxon>Actinomycetota</taxon>
        <taxon>Actinomycetes</taxon>
        <taxon>Mycobacteriales</taxon>
        <taxon>Mycobacteriaceae</taxon>
        <taxon>Mycobacteroides</taxon>
    </lineage>
</organism>
<feature type="region of interest" description="Disordered" evidence="1">
    <location>
        <begin position="1"/>
        <end position="31"/>
    </location>
</feature>
<proteinExistence type="predicted"/>
<dbReference type="AlphaFoldDB" id="A0ABD7HHW5"/>
<dbReference type="EMBL" id="QXBN01000025">
    <property type="protein sequence ID" value="RIT32188.1"/>
    <property type="molecule type" value="Genomic_DNA"/>
</dbReference>
<name>A0ABD7HHW5_9MYCO</name>
<feature type="compositionally biased region" description="Basic and acidic residues" evidence="1">
    <location>
        <begin position="8"/>
        <end position="18"/>
    </location>
</feature>
<reference evidence="2 3" key="1">
    <citation type="submission" date="2018-08" db="EMBL/GenBank/DDBJ databases">
        <title>Linezolid Resistance in Mycobacterium abscessus: MIC Distribution and Comprehensive Investigation of Resistance Mechanisms.</title>
        <authorList>
            <person name="Ye M."/>
            <person name="Xu L."/>
            <person name="Zou Y."/>
            <person name="Li B."/>
            <person name="Guo Q."/>
            <person name="Zhang Y."/>
            <person name="Zhan M."/>
            <person name="Xu B."/>
            <person name="Yu F."/>
            <person name="Zhang Z."/>
            <person name="Chu H."/>
        </authorList>
    </citation>
    <scope>NUCLEOTIDE SEQUENCE [LARGE SCALE GENOMIC DNA]</scope>
    <source>
        <strain evidence="2 3">G143</strain>
    </source>
</reference>
<comment type="caution">
    <text evidence="2">The sequence shown here is derived from an EMBL/GenBank/DDBJ whole genome shotgun (WGS) entry which is preliminary data.</text>
</comment>
<evidence type="ECO:0000313" key="2">
    <source>
        <dbReference type="EMBL" id="RIT32188.1"/>
    </source>
</evidence>